<protein>
    <submittedName>
        <fullName evidence="2">Uncharacterized protein</fullName>
    </submittedName>
</protein>
<dbReference type="AlphaFoldDB" id="A0A4Z2EME1"/>
<name>A0A4Z2EME1_9TELE</name>
<organism evidence="2 3">
    <name type="scientific">Liparis tanakae</name>
    <name type="common">Tanaka's snailfish</name>
    <dbReference type="NCBI Taxonomy" id="230148"/>
    <lineage>
        <taxon>Eukaryota</taxon>
        <taxon>Metazoa</taxon>
        <taxon>Chordata</taxon>
        <taxon>Craniata</taxon>
        <taxon>Vertebrata</taxon>
        <taxon>Euteleostomi</taxon>
        <taxon>Actinopterygii</taxon>
        <taxon>Neopterygii</taxon>
        <taxon>Teleostei</taxon>
        <taxon>Neoteleostei</taxon>
        <taxon>Acanthomorphata</taxon>
        <taxon>Eupercaria</taxon>
        <taxon>Perciformes</taxon>
        <taxon>Cottioidei</taxon>
        <taxon>Cottales</taxon>
        <taxon>Liparidae</taxon>
        <taxon>Liparis</taxon>
    </lineage>
</organism>
<comment type="caution">
    <text evidence="2">The sequence shown here is derived from an EMBL/GenBank/DDBJ whole genome shotgun (WGS) entry which is preliminary data.</text>
</comment>
<evidence type="ECO:0000313" key="3">
    <source>
        <dbReference type="Proteomes" id="UP000314294"/>
    </source>
</evidence>
<accession>A0A4Z2EME1</accession>
<reference evidence="2 3" key="1">
    <citation type="submission" date="2019-03" db="EMBL/GenBank/DDBJ databases">
        <title>First draft genome of Liparis tanakae, snailfish: a comprehensive survey of snailfish specific genes.</title>
        <authorList>
            <person name="Kim W."/>
            <person name="Song I."/>
            <person name="Jeong J.-H."/>
            <person name="Kim D."/>
            <person name="Kim S."/>
            <person name="Ryu S."/>
            <person name="Song J.Y."/>
            <person name="Lee S.K."/>
        </authorList>
    </citation>
    <scope>NUCLEOTIDE SEQUENCE [LARGE SCALE GENOMIC DNA]</scope>
    <source>
        <tissue evidence="2">Muscle</tissue>
    </source>
</reference>
<dbReference type="Proteomes" id="UP000314294">
    <property type="component" value="Unassembled WGS sequence"/>
</dbReference>
<sequence length="78" mass="8958">MRFCSIAHGNSQPNHLLLGRRGLARLIESVSYDSQPRVERRRRRYHGRLAVNQRAVSVRPVRRRQGGDAGLDPLLTEQ</sequence>
<feature type="region of interest" description="Disordered" evidence="1">
    <location>
        <begin position="56"/>
        <end position="78"/>
    </location>
</feature>
<gene>
    <name evidence="2" type="ORF">EYF80_059914</name>
</gene>
<evidence type="ECO:0000256" key="1">
    <source>
        <dbReference type="SAM" id="MobiDB-lite"/>
    </source>
</evidence>
<keyword evidence="3" id="KW-1185">Reference proteome</keyword>
<proteinExistence type="predicted"/>
<dbReference type="EMBL" id="SRLO01005017">
    <property type="protein sequence ID" value="TNN29935.1"/>
    <property type="molecule type" value="Genomic_DNA"/>
</dbReference>
<evidence type="ECO:0000313" key="2">
    <source>
        <dbReference type="EMBL" id="TNN29935.1"/>
    </source>
</evidence>